<sequence length="82" mass="9244">MAWGLGQLSEEMTREFYTSYVVTIRDVISKRAKPLAQPPLQATLVQNFAIDISEATIHLFIYGPAHTLPINIAEYDYRMGIG</sequence>
<protein>
    <submittedName>
        <fullName evidence="1">Uncharacterized protein</fullName>
    </submittedName>
</protein>
<keyword evidence="2" id="KW-1185">Reference proteome</keyword>
<comment type="caution">
    <text evidence="1">The sequence shown here is derived from an EMBL/GenBank/DDBJ whole genome shotgun (WGS) entry which is preliminary data.</text>
</comment>
<dbReference type="AlphaFoldDB" id="A0AAV9LFH2"/>
<dbReference type="Proteomes" id="UP001311915">
    <property type="component" value="Unassembled WGS sequence"/>
</dbReference>
<name>A0AAV9LFH2_9SOLN</name>
<reference evidence="1 2" key="1">
    <citation type="submission" date="2023-10" db="EMBL/GenBank/DDBJ databases">
        <title>Genome-Wide Identification Analysis in wild type Solanum Pinnatisectum Reveals Some Genes Defensing Phytophthora Infestans.</title>
        <authorList>
            <person name="Sun C."/>
        </authorList>
    </citation>
    <scope>NUCLEOTIDE SEQUENCE [LARGE SCALE GENOMIC DNA]</scope>
    <source>
        <strain evidence="1">LQN</strain>
        <tissue evidence="1">Leaf</tissue>
    </source>
</reference>
<gene>
    <name evidence="1" type="ORF">R3W88_026831</name>
</gene>
<organism evidence="1 2">
    <name type="scientific">Solanum pinnatisectum</name>
    <name type="common">tansyleaf nightshade</name>
    <dbReference type="NCBI Taxonomy" id="50273"/>
    <lineage>
        <taxon>Eukaryota</taxon>
        <taxon>Viridiplantae</taxon>
        <taxon>Streptophyta</taxon>
        <taxon>Embryophyta</taxon>
        <taxon>Tracheophyta</taxon>
        <taxon>Spermatophyta</taxon>
        <taxon>Magnoliopsida</taxon>
        <taxon>eudicotyledons</taxon>
        <taxon>Gunneridae</taxon>
        <taxon>Pentapetalae</taxon>
        <taxon>asterids</taxon>
        <taxon>lamiids</taxon>
        <taxon>Solanales</taxon>
        <taxon>Solanaceae</taxon>
        <taxon>Solanoideae</taxon>
        <taxon>Solaneae</taxon>
        <taxon>Solanum</taxon>
    </lineage>
</organism>
<evidence type="ECO:0000313" key="1">
    <source>
        <dbReference type="EMBL" id="KAK4724052.1"/>
    </source>
</evidence>
<dbReference type="EMBL" id="JAWPEI010000006">
    <property type="protein sequence ID" value="KAK4724052.1"/>
    <property type="molecule type" value="Genomic_DNA"/>
</dbReference>
<proteinExistence type="predicted"/>
<accession>A0AAV9LFH2</accession>
<evidence type="ECO:0000313" key="2">
    <source>
        <dbReference type="Proteomes" id="UP001311915"/>
    </source>
</evidence>